<comment type="caution">
    <text evidence="2">The sequence shown here is derived from an EMBL/GenBank/DDBJ whole genome shotgun (WGS) entry which is preliminary data.</text>
</comment>
<dbReference type="Proteomes" id="UP000282311">
    <property type="component" value="Unassembled WGS sequence"/>
</dbReference>
<dbReference type="AlphaFoldDB" id="A0A3B0BZB8"/>
<protein>
    <recommendedName>
        <fullName evidence="4">FTP domain-containing protein</fullName>
    </recommendedName>
</protein>
<feature type="region of interest" description="Disordered" evidence="1">
    <location>
        <begin position="49"/>
        <end position="68"/>
    </location>
</feature>
<sequence>MWESKWIWVTALALAWMEPHLSSEAGAAYGPAARFIQKLEKESGHTLRMSWNADTGTPGTLEGRLSKPSRHTPEWITLEFAEAAKSLYGLKQVRENMKVAHVEHRDTGTVAVRLQRYLYGRPVCGDSLTAELDASRVIRRVEGTIHADLERKRLRRPMFPALSAREAAAAAAAYAQNPDAAGTARVEACYLPTREGVPLVYIVSLPPDTSYAASPRIVTVHSLTGRVIDGY</sequence>
<evidence type="ECO:0000313" key="2">
    <source>
        <dbReference type="EMBL" id="RKN78260.1"/>
    </source>
</evidence>
<organism evidence="2 3">
    <name type="scientific">Paenibacillus ginsengarvi</name>
    <dbReference type="NCBI Taxonomy" id="400777"/>
    <lineage>
        <taxon>Bacteria</taxon>
        <taxon>Bacillati</taxon>
        <taxon>Bacillota</taxon>
        <taxon>Bacilli</taxon>
        <taxon>Bacillales</taxon>
        <taxon>Paenibacillaceae</taxon>
        <taxon>Paenibacillus</taxon>
    </lineage>
</organism>
<accession>A0A3B0BZB8</accession>
<dbReference type="PANTHER" id="PTHR33794:SF1">
    <property type="entry name" value="BACILLOLYSIN"/>
    <property type="match status" value="1"/>
</dbReference>
<dbReference type="Gene3D" id="3.10.450.490">
    <property type="match status" value="1"/>
</dbReference>
<evidence type="ECO:0000256" key="1">
    <source>
        <dbReference type="SAM" id="MobiDB-lite"/>
    </source>
</evidence>
<proteinExistence type="predicted"/>
<name>A0A3B0BZB8_9BACL</name>
<dbReference type="PANTHER" id="PTHR33794">
    <property type="entry name" value="BACILLOLYSIN"/>
    <property type="match status" value="1"/>
</dbReference>
<dbReference type="RefSeq" id="WP_120749696.1">
    <property type="nucleotide sequence ID" value="NZ_RBAH01000019.1"/>
</dbReference>
<dbReference type="OrthoDB" id="2380710at2"/>
<evidence type="ECO:0008006" key="4">
    <source>
        <dbReference type="Google" id="ProtNLM"/>
    </source>
</evidence>
<reference evidence="2 3" key="1">
    <citation type="journal article" date="2007" name="Int. J. Syst. Evol. Microbiol.">
        <title>Paenibacillus ginsengarvi sp. nov., isolated from soil from ginseng cultivation.</title>
        <authorList>
            <person name="Yoon M.H."/>
            <person name="Ten L.N."/>
            <person name="Im W.T."/>
        </authorList>
    </citation>
    <scope>NUCLEOTIDE SEQUENCE [LARGE SCALE GENOMIC DNA]</scope>
    <source>
        <strain evidence="2 3">KCTC 13059</strain>
    </source>
</reference>
<evidence type="ECO:0000313" key="3">
    <source>
        <dbReference type="Proteomes" id="UP000282311"/>
    </source>
</evidence>
<keyword evidence="3" id="KW-1185">Reference proteome</keyword>
<dbReference type="InterPro" id="IPR050728">
    <property type="entry name" value="Zinc_Metalloprotease_M4"/>
</dbReference>
<dbReference type="EMBL" id="RBAH01000019">
    <property type="protein sequence ID" value="RKN78260.1"/>
    <property type="molecule type" value="Genomic_DNA"/>
</dbReference>
<gene>
    <name evidence="2" type="ORF">D7M11_23420</name>
</gene>